<reference evidence="1" key="1">
    <citation type="submission" date="2022-02" db="EMBL/GenBank/DDBJ databases">
        <title>Plant Genome Project.</title>
        <authorList>
            <person name="Zhang R.-G."/>
        </authorList>
    </citation>
    <scope>NUCLEOTIDE SEQUENCE</scope>
    <source>
        <strain evidence="1">AT1</strain>
    </source>
</reference>
<organism evidence="1 2">
    <name type="scientific">Rhododendron molle</name>
    <name type="common">Chinese azalea</name>
    <name type="synonym">Azalea mollis</name>
    <dbReference type="NCBI Taxonomy" id="49168"/>
    <lineage>
        <taxon>Eukaryota</taxon>
        <taxon>Viridiplantae</taxon>
        <taxon>Streptophyta</taxon>
        <taxon>Embryophyta</taxon>
        <taxon>Tracheophyta</taxon>
        <taxon>Spermatophyta</taxon>
        <taxon>Magnoliopsida</taxon>
        <taxon>eudicotyledons</taxon>
        <taxon>Gunneridae</taxon>
        <taxon>Pentapetalae</taxon>
        <taxon>asterids</taxon>
        <taxon>Ericales</taxon>
        <taxon>Ericaceae</taxon>
        <taxon>Ericoideae</taxon>
        <taxon>Rhodoreae</taxon>
        <taxon>Rhododendron</taxon>
    </lineage>
</organism>
<name>A0ACC0L1V1_RHOML</name>
<dbReference type="EMBL" id="CM046400">
    <property type="protein sequence ID" value="KAI8522671.1"/>
    <property type="molecule type" value="Genomic_DNA"/>
</dbReference>
<keyword evidence="2" id="KW-1185">Reference proteome</keyword>
<evidence type="ECO:0000313" key="2">
    <source>
        <dbReference type="Proteomes" id="UP001062846"/>
    </source>
</evidence>
<sequence length="77" mass="8605">MTTEEYPDHSSHKVLIQELKVLLAATGCLLKHTFCEGNQVADRLANMGVNQEDEMMLHVILLDDIIPLLEADMGHGF</sequence>
<evidence type="ECO:0000313" key="1">
    <source>
        <dbReference type="EMBL" id="KAI8522671.1"/>
    </source>
</evidence>
<gene>
    <name evidence="1" type="ORF">RHMOL_Rhmol13G0014400</name>
</gene>
<dbReference type="Proteomes" id="UP001062846">
    <property type="component" value="Chromosome 13"/>
</dbReference>
<protein>
    <submittedName>
        <fullName evidence="1">Uncharacterized protein</fullName>
    </submittedName>
</protein>
<comment type="caution">
    <text evidence="1">The sequence shown here is derived from an EMBL/GenBank/DDBJ whole genome shotgun (WGS) entry which is preliminary data.</text>
</comment>
<accession>A0ACC0L1V1</accession>
<proteinExistence type="predicted"/>